<feature type="transmembrane region" description="Helical" evidence="5">
    <location>
        <begin position="90"/>
        <end position="115"/>
    </location>
</feature>
<dbReference type="AlphaFoldDB" id="A0A9D9H7Q8"/>
<comment type="subcellular location">
    <subcellularLocation>
        <location evidence="1">Membrane</location>
        <topology evidence="1">Multi-pass membrane protein</topology>
    </subcellularLocation>
</comment>
<feature type="transmembrane region" description="Helical" evidence="5">
    <location>
        <begin position="145"/>
        <end position="165"/>
    </location>
</feature>
<evidence type="ECO:0000256" key="4">
    <source>
        <dbReference type="ARBA" id="ARBA00023136"/>
    </source>
</evidence>
<comment type="caution">
    <text evidence="6">The sequence shown here is derived from an EMBL/GenBank/DDBJ whole genome shotgun (WGS) entry which is preliminary data.</text>
</comment>
<dbReference type="EMBL" id="JADIMW010000084">
    <property type="protein sequence ID" value="MBO8438889.1"/>
    <property type="molecule type" value="Genomic_DNA"/>
</dbReference>
<dbReference type="PANTHER" id="PTHR30249:SF0">
    <property type="entry name" value="PLASTIDAL GLYCOLATE_GLYCERATE TRANSLOCATOR 1, CHLOROPLASTIC"/>
    <property type="match status" value="1"/>
</dbReference>
<keyword evidence="3 5" id="KW-1133">Transmembrane helix</keyword>
<accession>A0A9D9H7Q8</accession>
<reference evidence="6" key="2">
    <citation type="journal article" date="2021" name="PeerJ">
        <title>Extensive microbial diversity within the chicken gut microbiome revealed by metagenomics and culture.</title>
        <authorList>
            <person name="Gilroy R."/>
            <person name="Ravi A."/>
            <person name="Getino M."/>
            <person name="Pursley I."/>
            <person name="Horton D.L."/>
            <person name="Alikhan N.F."/>
            <person name="Baker D."/>
            <person name="Gharbi K."/>
            <person name="Hall N."/>
            <person name="Watson M."/>
            <person name="Adriaenssens E.M."/>
            <person name="Foster-Nyarko E."/>
            <person name="Jarju S."/>
            <person name="Secka A."/>
            <person name="Antonio M."/>
            <person name="Oren A."/>
            <person name="Chaudhuri R.R."/>
            <person name="La Ragione R."/>
            <person name="Hildebrand F."/>
            <person name="Pallen M.J."/>
        </authorList>
    </citation>
    <scope>NUCLEOTIDE SEQUENCE</scope>
    <source>
        <strain evidence="6">G3-4614</strain>
    </source>
</reference>
<dbReference type="InterPro" id="IPR007300">
    <property type="entry name" value="CidB/LrgB"/>
</dbReference>
<organism evidence="6 7">
    <name type="scientific">Candidatus Caccoplasma merdipullorum</name>
    <dbReference type="NCBI Taxonomy" id="2840718"/>
    <lineage>
        <taxon>Bacteria</taxon>
        <taxon>Pseudomonadati</taxon>
        <taxon>Bacteroidota</taxon>
        <taxon>Bacteroidia</taxon>
        <taxon>Bacteroidales</taxon>
        <taxon>Bacteroidaceae</taxon>
        <taxon>Bacteroidaceae incertae sedis</taxon>
        <taxon>Candidatus Caccoplasma</taxon>
    </lineage>
</organism>
<name>A0A9D9H7Q8_9BACT</name>
<dbReference type="PANTHER" id="PTHR30249">
    <property type="entry name" value="PUTATIVE SEROTONIN TRANSPORTER"/>
    <property type="match status" value="1"/>
</dbReference>
<protein>
    <submittedName>
        <fullName evidence="6">LrgB family protein</fullName>
    </submittedName>
</protein>
<feature type="transmembrane region" description="Helical" evidence="5">
    <location>
        <begin position="32"/>
        <end position="54"/>
    </location>
</feature>
<keyword evidence="4 5" id="KW-0472">Membrane</keyword>
<evidence type="ECO:0000313" key="7">
    <source>
        <dbReference type="Proteomes" id="UP000823636"/>
    </source>
</evidence>
<sequence>MKYLENGFFLLALTFIVYYLSLRLYKKSGWALLNPILITVAVMITFLKLTGITFETYGEAGQYIEFWLKPAIVALGVPLYMQLEAIKKHFVPIFLSQLAGCIVGIVSVVSIAKIMGASKDVILSLAPKSVTTPIAIEVTSSVGGIPSLTAAVVIFVGILGAILGYKTMNMVHVKGAGAQGLSMGTAAHAVGTSASMAVSSEHGAYATLGLIVNGVLTSFMTPTILKLMGIL</sequence>
<evidence type="ECO:0000256" key="1">
    <source>
        <dbReference type="ARBA" id="ARBA00004141"/>
    </source>
</evidence>
<feature type="transmembrane region" description="Helical" evidence="5">
    <location>
        <begin position="6"/>
        <end position="25"/>
    </location>
</feature>
<keyword evidence="2 5" id="KW-0812">Transmembrane</keyword>
<gene>
    <name evidence="6" type="ORF">IAC54_08365</name>
</gene>
<evidence type="ECO:0000256" key="5">
    <source>
        <dbReference type="SAM" id="Phobius"/>
    </source>
</evidence>
<dbReference type="Pfam" id="PF04172">
    <property type="entry name" value="LrgB"/>
    <property type="match status" value="1"/>
</dbReference>
<evidence type="ECO:0000256" key="2">
    <source>
        <dbReference type="ARBA" id="ARBA00022692"/>
    </source>
</evidence>
<feature type="transmembrane region" description="Helical" evidence="5">
    <location>
        <begin position="204"/>
        <end position="225"/>
    </location>
</feature>
<reference evidence="6" key="1">
    <citation type="submission" date="2020-10" db="EMBL/GenBank/DDBJ databases">
        <authorList>
            <person name="Gilroy R."/>
        </authorList>
    </citation>
    <scope>NUCLEOTIDE SEQUENCE</scope>
    <source>
        <strain evidence="6">G3-4614</strain>
    </source>
</reference>
<evidence type="ECO:0000313" key="6">
    <source>
        <dbReference type="EMBL" id="MBO8438889.1"/>
    </source>
</evidence>
<dbReference type="Proteomes" id="UP000823636">
    <property type="component" value="Unassembled WGS sequence"/>
</dbReference>
<proteinExistence type="predicted"/>
<evidence type="ECO:0000256" key="3">
    <source>
        <dbReference type="ARBA" id="ARBA00022989"/>
    </source>
</evidence>
<dbReference type="GO" id="GO:0016020">
    <property type="term" value="C:membrane"/>
    <property type="evidence" value="ECO:0007669"/>
    <property type="project" value="UniProtKB-SubCell"/>
</dbReference>